<dbReference type="Gene3D" id="2.60.40.10">
    <property type="entry name" value="Immunoglobulins"/>
    <property type="match status" value="1"/>
</dbReference>
<dbReference type="GO" id="GO:0016020">
    <property type="term" value="C:membrane"/>
    <property type="evidence" value="ECO:0007669"/>
    <property type="project" value="UniProtKB-SubCell"/>
</dbReference>
<evidence type="ECO:0000259" key="3">
    <source>
        <dbReference type="PROSITE" id="PS50055"/>
    </source>
</evidence>
<organism evidence="5 6">
    <name type="scientific">Fasciolopsis buskii</name>
    <dbReference type="NCBI Taxonomy" id="27845"/>
    <lineage>
        <taxon>Eukaryota</taxon>
        <taxon>Metazoa</taxon>
        <taxon>Spiralia</taxon>
        <taxon>Lophotrochozoa</taxon>
        <taxon>Platyhelminthes</taxon>
        <taxon>Trematoda</taxon>
        <taxon>Digenea</taxon>
        <taxon>Plagiorchiida</taxon>
        <taxon>Echinostomata</taxon>
        <taxon>Echinostomatoidea</taxon>
        <taxon>Fasciolidae</taxon>
        <taxon>Fasciolopsis</taxon>
    </lineage>
</organism>
<evidence type="ECO:0000256" key="1">
    <source>
        <dbReference type="ARBA" id="ARBA00022912"/>
    </source>
</evidence>
<evidence type="ECO:0000259" key="4">
    <source>
        <dbReference type="PROSITE" id="PS50853"/>
    </source>
</evidence>
<dbReference type="InterPro" id="IPR000242">
    <property type="entry name" value="PTP_cat"/>
</dbReference>
<dbReference type="PANTHER" id="PTHR46957">
    <property type="entry name" value="CYTOKINE RECEPTOR"/>
    <property type="match status" value="1"/>
</dbReference>
<dbReference type="PROSITE" id="PS50853">
    <property type="entry name" value="FN3"/>
    <property type="match status" value="1"/>
</dbReference>
<feature type="non-terminal residue" evidence="5">
    <location>
        <position position="912"/>
    </location>
</feature>
<dbReference type="GO" id="GO:0004725">
    <property type="term" value="F:protein tyrosine phosphatase activity"/>
    <property type="evidence" value="ECO:0007669"/>
    <property type="project" value="InterPro"/>
</dbReference>
<dbReference type="InterPro" id="IPR050713">
    <property type="entry name" value="RTP_Phos/Ushers"/>
</dbReference>
<evidence type="ECO:0000313" key="6">
    <source>
        <dbReference type="Proteomes" id="UP000728185"/>
    </source>
</evidence>
<dbReference type="InterPro" id="IPR013783">
    <property type="entry name" value="Ig-like_fold"/>
</dbReference>
<feature type="domain" description="Tyrosine-protein phosphatase" evidence="3">
    <location>
        <begin position="762"/>
        <end position="912"/>
    </location>
</feature>
<keyword evidence="2" id="KW-1133">Transmembrane helix</keyword>
<feature type="domain" description="Fibronectin type-III" evidence="4">
    <location>
        <begin position="19"/>
        <end position="117"/>
    </location>
</feature>
<reference evidence="5" key="1">
    <citation type="submission" date="2019-05" db="EMBL/GenBank/DDBJ databases">
        <title>Annotation for the trematode Fasciolopsis buski.</title>
        <authorList>
            <person name="Choi Y.-J."/>
        </authorList>
    </citation>
    <scope>NUCLEOTIDE SEQUENCE</scope>
    <source>
        <strain evidence="5">HT</strain>
        <tissue evidence="5">Whole worm</tissue>
    </source>
</reference>
<dbReference type="AlphaFoldDB" id="A0A8E0VGA8"/>
<protein>
    <submittedName>
        <fullName evidence="5">Receptor-type tyrosine-protein phosphatase F</fullName>
    </submittedName>
</protein>
<proteinExistence type="predicted"/>
<keyword evidence="1" id="KW-0378">Hydrolase</keyword>
<dbReference type="InterPro" id="IPR036116">
    <property type="entry name" value="FN3_sf"/>
</dbReference>
<name>A0A8E0VGA8_9TREM</name>
<dbReference type="Gene3D" id="3.90.190.10">
    <property type="entry name" value="Protein tyrosine phosphatase superfamily"/>
    <property type="match status" value="1"/>
</dbReference>
<accession>A0A8E0VGA8</accession>
<dbReference type="Proteomes" id="UP000728185">
    <property type="component" value="Unassembled WGS sequence"/>
</dbReference>
<dbReference type="InterPro" id="IPR003961">
    <property type="entry name" value="FN3_dom"/>
</dbReference>
<evidence type="ECO:0000256" key="2">
    <source>
        <dbReference type="SAM" id="Phobius"/>
    </source>
</evidence>
<dbReference type="Pfam" id="PF00041">
    <property type="entry name" value="fn3"/>
    <property type="match status" value="1"/>
</dbReference>
<comment type="caution">
    <text evidence="5">The sequence shown here is derived from an EMBL/GenBank/DDBJ whole genome shotgun (WGS) entry which is preliminary data.</text>
</comment>
<dbReference type="CDD" id="cd00063">
    <property type="entry name" value="FN3"/>
    <property type="match status" value="1"/>
</dbReference>
<dbReference type="OrthoDB" id="10253954at2759"/>
<keyword evidence="5" id="KW-0675">Receptor</keyword>
<sequence length="912" mass="100906">FISSLCSASSNTVISAPTTPDNVRAFRTSPNAARVEWSAPSGGIVPEHFVIYYTTGNELAPLTQWKSRVTKGGSNFAELTNLDPKLTYAVKVRAIDENGREGVVSNAIYLSAMTSGNLAAPSVSRPLTHIGTERLGLPKRPDYYAVRNLKCASETASSIGLEWIGPLEFKDLLEYEITLNGRKEFLTEHGVLKSVHLGERQIRQPHKLATGFPSWYSTVMVRHTPDQLLQFLQVTDLEPHSRYEFTVRPMYHLSSAISGADQTEGVSVTVICQTDWKKAHSVEPPELEAIHPAPGEGETTGGTLLELRIQRITEQNGPIHEYFVLISPYACSNDPTTKADHASDQFTLKVLSDNLRKSGEEHVPYLAVRGSPKDLFKQNHNTAIVIVGSDHTLRMSRAANNKGHEILDRQSIDRIPRRIRSTSYANGFVSIEDSEINVANKPIDLSCKYRAALIACSRYPTGRYLCAYSPWSEPIDPKSADSTNVVQVTTKSGRSQNVSKLTILVIGLTCGLVFFALLSVILACVLRYRKRHLTERHILGSATQWDAQFCGDLMKSIHADETATTRAFHTGSRRSKLVKPFYKHTLPSAMFYSFSSSGLHSPTSSSMGLQMMHPMYPSAGGLASGALPGRSITSQSLRSAESPGGTSGIATDLLLANFGTIDLPVHSASDMLPKSPDSVRRTEVIPCDHINNKKESTAILADQSGCMDSTDIKTELGSTVQMHTSPSYSTDSNGLFSGRLPIPVPIFLQMIRQNAGDWTKHAEDEFQALELHQRCNLMITTSGSLEQNRSKNRQLTVVPFDHNRVKLKMQYEAGGTDYINASYISGYRKPTAYIATQSPLTETCEDFWSMVWEQRSCTIVMLCQLTEMGENQSDRYWPTHGSCQYGRVRVTHLETTELACYTLRKFLIDCAT</sequence>
<dbReference type="InterPro" id="IPR029021">
    <property type="entry name" value="Prot-tyrosine_phosphatase-like"/>
</dbReference>
<dbReference type="EMBL" id="LUCM01008726">
    <property type="protein sequence ID" value="KAA0187980.1"/>
    <property type="molecule type" value="Genomic_DNA"/>
</dbReference>
<keyword evidence="1" id="KW-0904">Protein phosphatase</keyword>
<dbReference type="PROSITE" id="PS50055">
    <property type="entry name" value="TYR_PHOSPHATASE_PTP"/>
    <property type="match status" value="1"/>
</dbReference>
<keyword evidence="6" id="KW-1185">Reference proteome</keyword>
<gene>
    <name evidence="5" type="ORF">FBUS_00425</name>
</gene>
<dbReference type="SMART" id="SM00060">
    <property type="entry name" value="FN3"/>
    <property type="match status" value="2"/>
</dbReference>
<evidence type="ECO:0000313" key="5">
    <source>
        <dbReference type="EMBL" id="KAA0187980.1"/>
    </source>
</evidence>
<dbReference type="SMART" id="SM00194">
    <property type="entry name" value="PTPc"/>
    <property type="match status" value="1"/>
</dbReference>
<keyword evidence="2" id="KW-0472">Membrane</keyword>
<dbReference type="PRINTS" id="PR00700">
    <property type="entry name" value="PRTYPHPHTASE"/>
</dbReference>
<feature type="transmembrane region" description="Helical" evidence="2">
    <location>
        <begin position="501"/>
        <end position="526"/>
    </location>
</feature>
<keyword evidence="2" id="KW-0812">Transmembrane</keyword>
<dbReference type="PANTHER" id="PTHR46957:SF3">
    <property type="entry name" value="CYTOKINE RECEPTOR"/>
    <property type="match status" value="1"/>
</dbReference>
<dbReference type="SUPFAM" id="SSF52799">
    <property type="entry name" value="(Phosphotyrosine protein) phosphatases II"/>
    <property type="match status" value="1"/>
</dbReference>
<dbReference type="SUPFAM" id="SSF49265">
    <property type="entry name" value="Fibronectin type III"/>
    <property type="match status" value="2"/>
</dbReference>
<dbReference type="Pfam" id="PF00102">
    <property type="entry name" value="Y_phosphatase"/>
    <property type="match status" value="1"/>
</dbReference>